<proteinExistence type="inferred from homology"/>
<dbReference type="Pfam" id="PF13561">
    <property type="entry name" value="adh_short_C2"/>
    <property type="match status" value="1"/>
</dbReference>
<keyword evidence="5" id="KW-1185">Reference proteome</keyword>
<evidence type="ECO:0000256" key="3">
    <source>
        <dbReference type="ARBA" id="ARBA00023002"/>
    </source>
</evidence>
<evidence type="ECO:0000313" key="4">
    <source>
        <dbReference type="EMBL" id="KAF2174446.1"/>
    </source>
</evidence>
<dbReference type="InterPro" id="IPR002347">
    <property type="entry name" value="SDR_fam"/>
</dbReference>
<dbReference type="EMBL" id="ML994928">
    <property type="protein sequence ID" value="KAF2174446.1"/>
    <property type="molecule type" value="Genomic_DNA"/>
</dbReference>
<reference evidence="4" key="1">
    <citation type="journal article" date="2020" name="Stud. Mycol.">
        <title>101 Dothideomycetes genomes: a test case for predicting lifestyles and emergence of pathogens.</title>
        <authorList>
            <person name="Haridas S."/>
            <person name="Albert R."/>
            <person name="Binder M."/>
            <person name="Bloem J."/>
            <person name="Labutti K."/>
            <person name="Salamov A."/>
            <person name="Andreopoulos B."/>
            <person name="Baker S."/>
            <person name="Barry K."/>
            <person name="Bills G."/>
            <person name="Bluhm B."/>
            <person name="Cannon C."/>
            <person name="Castanera R."/>
            <person name="Culley D."/>
            <person name="Daum C."/>
            <person name="Ezra D."/>
            <person name="Gonzalez J."/>
            <person name="Henrissat B."/>
            <person name="Kuo A."/>
            <person name="Liang C."/>
            <person name="Lipzen A."/>
            <person name="Lutzoni F."/>
            <person name="Magnuson J."/>
            <person name="Mondo S."/>
            <person name="Nolan M."/>
            <person name="Ohm R."/>
            <person name="Pangilinan J."/>
            <person name="Park H.-J."/>
            <person name="Ramirez L."/>
            <person name="Alfaro M."/>
            <person name="Sun H."/>
            <person name="Tritt A."/>
            <person name="Yoshinaga Y."/>
            <person name="Zwiers L.-H."/>
            <person name="Turgeon B."/>
            <person name="Goodwin S."/>
            <person name="Spatafora J."/>
            <person name="Crous P."/>
            <person name="Grigoriev I."/>
        </authorList>
    </citation>
    <scope>NUCLEOTIDE SEQUENCE</scope>
    <source>
        <strain evidence="4">CBS 207.26</strain>
    </source>
</reference>
<dbReference type="SUPFAM" id="SSF51735">
    <property type="entry name" value="NAD(P)-binding Rossmann-fold domains"/>
    <property type="match status" value="1"/>
</dbReference>
<dbReference type="PRINTS" id="PR00081">
    <property type="entry name" value="GDHRDH"/>
</dbReference>
<dbReference type="GO" id="GO:0016614">
    <property type="term" value="F:oxidoreductase activity, acting on CH-OH group of donors"/>
    <property type="evidence" value="ECO:0007669"/>
    <property type="project" value="UniProtKB-ARBA"/>
</dbReference>
<keyword evidence="3" id="KW-0560">Oxidoreductase</keyword>
<dbReference type="PANTHER" id="PTHR48107">
    <property type="entry name" value="NADPH-DEPENDENT ALDEHYDE REDUCTASE-LIKE PROTEIN, CHLOROPLASTIC-RELATED"/>
    <property type="match status" value="1"/>
</dbReference>
<accession>A0A6A6D9W0</accession>
<evidence type="ECO:0000313" key="5">
    <source>
        <dbReference type="Proteomes" id="UP000800200"/>
    </source>
</evidence>
<evidence type="ECO:0000256" key="2">
    <source>
        <dbReference type="ARBA" id="ARBA00022857"/>
    </source>
</evidence>
<organism evidence="4 5">
    <name type="scientific">Zopfia rhizophila CBS 207.26</name>
    <dbReference type="NCBI Taxonomy" id="1314779"/>
    <lineage>
        <taxon>Eukaryota</taxon>
        <taxon>Fungi</taxon>
        <taxon>Dikarya</taxon>
        <taxon>Ascomycota</taxon>
        <taxon>Pezizomycotina</taxon>
        <taxon>Dothideomycetes</taxon>
        <taxon>Dothideomycetes incertae sedis</taxon>
        <taxon>Zopfiaceae</taxon>
        <taxon>Zopfia</taxon>
    </lineage>
</organism>
<comment type="similarity">
    <text evidence="1">Belongs to the short-chain dehydrogenases/reductases (SDR) family.</text>
</comment>
<dbReference type="PANTHER" id="PTHR48107:SF7">
    <property type="entry name" value="RE15974P"/>
    <property type="match status" value="1"/>
</dbReference>
<dbReference type="Gene3D" id="3.40.50.720">
    <property type="entry name" value="NAD(P)-binding Rossmann-like Domain"/>
    <property type="match status" value="1"/>
</dbReference>
<dbReference type="InterPro" id="IPR036291">
    <property type="entry name" value="NAD(P)-bd_dom_sf"/>
</dbReference>
<dbReference type="FunFam" id="3.40.50.720:FF:000084">
    <property type="entry name" value="Short-chain dehydrogenase reductase"/>
    <property type="match status" value="1"/>
</dbReference>
<dbReference type="PRINTS" id="PR00080">
    <property type="entry name" value="SDRFAMILY"/>
</dbReference>
<dbReference type="OrthoDB" id="47007at2759"/>
<sequence length="257" mass="27573">MPATDIRKDLEGKVALVTGATRNQGRAYAVMLARNGCRGVAIHHHGEHSHSEAEETAAEIRRLGGDALLVSADLARVSDVTKLFDAVDSRFGQLDIVVNTVGKVVKKPFVEITEDDFDQSFMVNTKAAFFCMQEAAKRISDNGRIISIGTTLQAATTGMYAVYAGSKAPLEHFTRALAKEIGGRGVTVNTVAPGPLNTSFFYPAETEHSTAFLKGMSVQNRLGEIDEITPIIEFLAGPGSGWVTAQTLFVNGGFIAR</sequence>
<evidence type="ECO:0000256" key="1">
    <source>
        <dbReference type="ARBA" id="ARBA00006484"/>
    </source>
</evidence>
<name>A0A6A6D9W0_9PEZI</name>
<protein>
    <submittedName>
        <fullName evidence="4">Short chain dehydrogenase</fullName>
    </submittedName>
</protein>
<dbReference type="AlphaFoldDB" id="A0A6A6D9W0"/>
<gene>
    <name evidence="4" type="ORF">K469DRAFT_614376</name>
</gene>
<keyword evidence="2" id="KW-0521">NADP</keyword>
<dbReference type="Proteomes" id="UP000800200">
    <property type="component" value="Unassembled WGS sequence"/>
</dbReference>